<protein>
    <submittedName>
        <fullName evidence="1">Uncharacterized protein</fullName>
    </submittedName>
</protein>
<sequence length="92" mass="10257">MADFGVIDYQQNRETISLLSATELFDSSLARINDTGRSVRFCRRRKVRVSAHPVSDLFEGATIAFAAPWRVRDDGVDGVTPDTGEESQSKHE</sequence>
<evidence type="ECO:0000313" key="2">
    <source>
        <dbReference type="Proteomes" id="UP000199126"/>
    </source>
</evidence>
<dbReference type="EMBL" id="FODV01000001">
    <property type="protein sequence ID" value="SEO20982.1"/>
    <property type="molecule type" value="Genomic_DNA"/>
</dbReference>
<dbReference type="Proteomes" id="UP000199126">
    <property type="component" value="Unassembled WGS sequence"/>
</dbReference>
<keyword evidence="2" id="KW-1185">Reference proteome</keyword>
<dbReference type="AlphaFoldDB" id="A0A1H8MU83"/>
<organism evidence="1 2">
    <name type="scientific">Halogranum amylolyticum</name>
    <dbReference type="NCBI Taxonomy" id="660520"/>
    <lineage>
        <taxon>Archaea</taxon>
        <taxon>Methanobacteriati</taxon>
        <taxon>Methanobacteriota</taxon>
        <taxon>Stenosarchaea group</taxon>
        <taxon>Halobacteria</taxon>
        <taxon>Halobacteriales</taxon>
        <taxon>Haloferacaceae</taxon>
    </lineage>
</organism>
<name>A0A1H8MU83_9EURY</name>
<accession>A0A1H8MU83</accession>
<evidence type="ECO:0000313" key="1">
    <source>
        <dbReference type="EMBL" id="SEO20982.1"/>
    </source>
</evidence>
<reference evidence="2" key="1">
    <citation type="submission" date="2016-10" db="EMBL/GenBank/DDBJ databases">
        <authorList>
            <person name="Varghese N."/>
            <person name="Submissions S."/>
        </authorList>
    </citation>
    <scope>NUCLEOTIDE SEQUENCE [LARGE SCALE GENOMIC DNA]</scope>
    <source>
        <strain evidence="2">CGMCC 1.10121</strain>
    </source>
</reference>
<proteinExistence type="predicted"/>
<gene>
    <name evidence="1" type="ORF">SAMN04487948_101101</name>
</gene>